<sequence>MKMKIEEQYAILAQGIVAQLYKDGKTPMHAYGTSWEQMSKVERENPKIFEKQDHDDLKTAYA</sequence>
<dbReference type="EMBL" id="JBHSUC010000042">
    <property type="protein sequence ID" value="MFC6363632.1"/>
    <property type="molecule type" value="Genomic_DNA"/>
</dbReference>
<comment type="caution">
    <text evidence="1">The sequence shown here is derived from an EMBL/GenBank/DDBJ whole genome shotgun (WGS) entry which is preliminary data.</text>
</comment>
<evidence type="ECO:0000313" key="1">
    <source>
        <dbReference type="EMBL" id="MFC6363632.1"/>
    </source>
</evidence>
<proteinExistence type="predicted"/>
<organism evidence="1 2">
    <name type="scientific">Tatumella punctata</name>
    <dbReference type="NCBI Taxonomy" id="399969"/>
    <lineage>
        <taxon>Bacteria</taxon>
        <taxon>Pseudomonadati</taxon>
        <taxon>Pseudomonadota</taxon>
        <taxon>Gammaproteobacteria</taxon>
        <taxon>Enterobacterales</taxon>
        <taxon>Erwiniaceae</taxon>
        <taxon>Tatumella</taxon>
    </lineage>
</organism>
<evidence type="ECO:0000313" key="2">
    <source>
        <dbReference type="Proteomes" id="UP001596215"/>
    </source>
</evidence>
<name>A0ABW1VVG7_9GAMM</name>
<reference evidence="2" key="1">
    <citation type="journal article" date="2019" name="Int. J. Syst. Evol. Microbiol.">
        <title>The Global Catalogue of Microorganisms (GCM) 10K type strain sequencing project: providing services to taxonomists for standard genome sequencing and annotation.</title>
        <authorList>
            <consortium name="The Broad Institute Genomics Platform"/>
            <consortium name="The Broad Institute Genome Sequencing Center for Infectious Disease"/>
            <person name="Wu L."/>
            <person name="Ma J."/>
        </authorList>
    </citation>
    <scope>NUCLEOTIDE SEQUENCE [LARGE SCALE GENOMIC DNA]</scope>
    <source>
        <strain evidence="2">CGMCC 4.1530</strain>
    </source>
</reference>
<dbReference type="Proteomes" id="UP001596215">
    <property type="component" value="Unassembled WGS sequence"/>
</dbReference>
<protein>
    <submittedName>
        <fullName evidence="1">Uncharacterized protein</fullName>
    </submittedName>
</protein>
<keyword evidence="2" id="KW-1185">Reference proteome</keyword>
<dbReference type="RefSeq" id="WP_343876697.1">
    <property type="nucleotide sequence ID" value="NZ_BAAAFW010000016.1"/>
</dbReference>
<gene>
    <name evidence="1" type="ORF">ACFP73_16375</name>
</gene>
<accession>A0ABW1VVG7</accession>